<dbReference type="InterPro" id="IPR002379">
    <property type="entry name" value="ATPase_proteolipid_c-like_dom"/>
</dbReference>
<keyword evidence="6 11" id="KW-0375">Hydrogen ion transport</keyword>
<evidence type="ECO:0000259" key="12">
    <source>
        <dbReference type="Pfam" id="PF00137"/>
    </source>
</evidence>
<keyword evidence="8 11" id="KW-0406">Ion transport</keyword>
<dbReference type="InterPro" id="IPR035921">
    <property type="entry name" value="F/V-ATP_Csub_sf"/>
</dbReference>
<dbReference type="HAMAP" id="MF_01396">
    <property type="entry name" value="ATP_synth_c_bact"/>
    <property type="match status" value="1"/>
</dbReference>
<feature type="site" description="Reversibly protonated during proton transport" evidence="11">
    <location>
        <position position="57"/>
    </location>
</feature>
<dbReference type="InterPro" id="IPR020537">
    <property type="entry name" value="ATP_synth_F0_csu_DDCD_BS"/>
</dbReference>
<evidence type="ECO:0000256" key="11">
    <source>
        <dbReference type="HAMAP-Rule" id="MF_01396"/>
    </source>
</evidence>
<evidence type="ECO:0000256" key="4">
    <source>
        <dbReference type="ARBA" id="ARBA00022547"/>
    </source>
</evidence>
<keyword evidence="4 11" id="KW-0138">CF(0)</keyword>
<evidence type="ECO:0000256" key="1">
    <source>
        <dbReference type="ARBA" id="ARBA00004141"/>
    </source>
</evidence>
<dbReference type="GO" id="GO:0046933">
    <property type="term" value="F:proton-transporting ATP synthase activity, rotational mechanism"/>
    <property type="evidence" value="ECO:0007669"/>
    <property type="project" value="UniProtKB-UniRule"/>
</dbReference>
<comment type="caution">
    <text evidence="13">The sequence shown here is derived from an EMBL/GenBank/DDBJ whole genome shotgun (WGS) entry which is preliminary data.</text>
</comment>
<evidence type="ECO:0000256" key="5">
    <source>
        <dbReference type="ARBA" id="ARBA00022692"/>
    </source>
</evidence>
<gene>
    <name evidence="11" type="primary">atpE</name>
    <name evidence="13" type="ORF">COX37_02025</name>
</gene>
<evidence type="ECO:0000256" key="6">
    <source>
        <dbReference type="ARBA" id="ARBA00022781"/>
    </source>
</evidence>
<keyword evidence="3 11" id="KW-0813">Transport</keyword>
<dbReference type="GO" id="GO:0045259">
    <property type="term" value="C:proton-transporting ATP synthase complex"/>
    <property type="evidence" value="ECO:0007669"/>
    <property type="project" value="UniProtKB-KW"/>
</dbReference>
<evidence type="ECO:0000256" key="2">
    <source>
        <dbReference type="ARBA" id="ARBA00006704"/>
    </source>
</evidence>
<feature type="transmembrane region" description="Helical" evidence="11">
    <location>
        <begin position="7"/>
        <end position="27"/>
    </location>
</feature>
<dbReference type="Pfam" id="PF00137">
    <property type="entry name" value="ATP-synt_C"/>
    <property type="match status" value="1"/>
</dbReference>
<reference evidence="13 14" key="1">
    <citation type="submission" date="2017-09" db="EMBL/GenBank/DDBJ databases">
        <title>Depth-based differentiation of microbial function through sediment-hosted aquifers and enrichment of novel symbionts in the deep terrestrial subsurface.</title>
        <authorList>
            <person name="Probst A.J."/>
            <person name="Ladd B."/>
            <person name="Jarett J.K."/>
            <person name="Geller-Mcgrath D.E."/>
            <person name="Sieber C.M."/>
            <person name="Emerson J.B."/>
            <person name="Anantharaman K."/>
            <person name="Thomas B.C."/>
            <person name="Malmstrom R."/>
            <person name="Stieglmeier M."/>
            <person name="Klingl A."/>
            <person name="Woyke T."/>
            <person name="Ryan C.M."/>
            <person name="Banfield J.F."/>
        </authorList>
    </citation>
    <scope>NUCLEOTIDE SEQUENCE [LARGE SCALE GENOMIC DNA]</scope>
    <source>
        <strain evidence="13">CG23_combo_of_CG06-09_8_20_14_all_39_17</strain>
    </source>
</reference>
<organism evidence="13 14">
    <name type="scientific">Candidatus Nealsonbacteria bacterium CG23_combo_of_CG06-09_8_20_14_all_39_17</name>
    <dbReference type="NCBI Taxonomy" id="1974722"/>
    <lineage>
        <taxon>Bacteria</taxon>
        <taxon>Candidatus Nealsoniibacteriota</taxon>
    </lineage>
</organism>
<keyword evidence="5 11" id="KW-0812">Transmembrane</keyword>
<dbReference type="InterPro" id="IPR000454">
    <property type="entry name" value="ATP_synth_F0_csu"/>
</dbReference>
<dbReference type="CDD" id="cd18121">
    <property type="entry name" value="ATP-synt_Fo_c"/>
    <property type="match status" value="1"/>
</dbReference>
<keyword evidence="11" id="KW-0066">ATP synthesis</keyword>
<dbReference type="InterPro" id="IPR038662">
    <property type="entry name" value="ATP_synth_F0_csu_sf"/>
</dbReference>
<dbReference type="GO" id="GO:0008289">
    <property type="term" value="F:lipid binding"/>
    <property type="evidence" value="ECO:0007669"/>
    <property type="project" value="UniProtKB-KW"/>
</dbReference>
<dbReference type="Gene3D" id="1.20.20.10">
    <property type="entry name" value="F1F0 ATP synthase subunit C"/>
    <property type="match status" value="1"/>
</dbReference>
<sequence>MDAIINLAIAVCVGLGAGGAAIGIGIIGNALVNAIGRNPEASSKVLVYAILAITLTEVMAIYSLVMGFLIRSWQ</sequence>
<dbReference type="GO" id="GO:0033177">
    <property type="term" value="C:proton-transporting two-sector ATPase complex, proton-transporting domain"/>
    <property type="evidence" value="ECO:0007669"/>
    <property type="project" value="InterPro"/>
</dbReference>
<comment type="function">
    <text evidence="11">Key component of the F(0) channel; it plays a direct role in translocation across the membrane. A homomeric c-ring of between 10-14 subunits forms the central stalk rotor element with the F(1) delta and epsilon subunits.</text>
</comment>
<dbReference type="SUPFAM" id="SSF81333">
    <property type="entry name" value="F1F0 ATP synthase subunit C"/>
    <property type="match status" value="1"/>
</dbReference>
<evidence type="ECO:0000256" key="3">
    <source>
        <dbReference type="ARBA" id="ARBA00022448"/>
    </source>
</evidence>
<accession>A0A2G9YU76</accession>
<dbReference type="Proteomes" id="UP000229976">
    <property type="component" value="Unassembled WGS sequence"/>
</dbReference>
<proteinExistence type="inferred from homology"/>
<evidence type="ECO:0000256" key="8">
    <source>
        <dbReference type="ARBA" id="ARBA00023065"/>
    </source>
</evidence>
<keyword evidence="9 11" id="KW-0446">Lipid-binding</keyword>
<keyword evidence="7 11" id="KW-1133">Transmembrane helix</keyword>
<feature type="transmembrane region" description="Helical" evidence="11">
    <location>
        <begin position="47"/>
        <end position="70"/>
    </location>
</feature>
<evidence type="ECO:0000313" key="13">
    <source>
        <dbReference type="EMBL" id="PIP22814.1"/>
    </source>
</evidence>
<feature type="domain" description="V-ATPase proteolipid subunit C-like" evidence="12">
    <location>
        <begin position="7"/>
        <end position="70"/>
    </location>
</feature>
<dbReference type="PROSITE" id="PS00605">
    <property type="entry name" value="ATPASE_C"/>
    <property type="match status" value="1"/>
</dbReference>
<evidence type="ECO:0000256" key="10">
    <source>
        <dbReference type="ARBA" id="ARBA00023136"/>
    </source>
</evidence>
<evidence type="ECO:0000256" key="9">
    <source>
        <dbReference type="ARBA" id="ARBA00023121"/>
    </source>
</evidence>
<evidence type="ECO:0000256" key="7">
    <source>
        <dbReference type="ARBA" id="ARBA00022989"/>
    </source>
</evidence>
<comment type="similarity">
    <text evidence="2 11">Belongs to the ATPase C chain family.</text>
</comment>
<keyword evidence="11" id="KW-1003">Cell membrane</keyword>
<comment type="function">
    <text evidence="11">F(1)F(0) ATP synthase produces ATP from ADP in the presence of a proton or sodium gradient. F-type ATPases consist of two structural domains, F(1) containing the extramembraneous catalytic core and F(0) containing the membrane proton channel, linked together by a central stalk and a peripheral stalk. During catalysis, ATP synthesis in the catalytic domain of F(1) is coupled via a rotary mechanism of the central stalk subunits to proton translocation.</text>
</comment>
<protein>
    <recommendedName>
        <fullName evidence="11">ATP synthase subunit c</fullName>
    </recommendedName>
    <alternativeName>
        <fullName evidence="11">ATP synthase F(0) sector subunit c</fullName>
    </alternativeName>
    <alternativeName>
        <fullName evidence="11">F-type ATPase subunit c</fullName>
        <shortName evidence="11">F-ATPase subunit c</shortName>
    </alternativeName>
    <alternativeName>
        <fullName evidence="11">Lipid-binding protein</fullName>
    </alternativeName>
</protein>
<dbReference type="PRINTS" id="PR00124">
    <property type="entry name" value="ATPASEC"/>
</dbReference>
<comment type="subcellular location">
    <subcellularLocation>
        <location evidence="11">Cell membrane</location>
        <topology evidence="11">Multi-pass membrane protein</topology>
    </subcellularLocation>
    <subcellularLocation>
        <location evidence="1">Membrane</location>
        <topology evidence="1">Multi-pass membrane protein</topology>
    </subcellularLocation>
</comment>
<name>A0A2G9YU76_9BACT</name>
<evidence type="ECO:0000313" key="14">
    <source>
        <dbReference type="Proteomes" id="UP000229976"/>
    </source>
</evidence>
<keyword evidence="10 11" id="KW-0472">Membrane</keyword>
<dbReference type="EMBL" id="PCRO01000026">
    <property type="protein sequence ID" value="PIP22814.1"/>
    <property type="molecule type" value="Genomic_DNA"/>
</dbReference>
<dbReference type="GO" id="GO:0005886">
    <property type="term" value="C:plasma membrane"/>
    <property type="evidence" value="ECO:0007669"/>
    <property type="project" value="UniProtKB-SubCell"/>
</dbReference>
<dbReference type="AlphaFoldDB" id="A0A2G9YU76"/>